<dbReference type="STRING" id="990268.JCM19235_2919"/>
<accession>A0A090S6S7</accession>
<evidence type="ECO:0000313" key="2">
    <source>
        <dbReference type="Proteomes" id="UP000029228"/>
    </source>
</evidence>
<dbReference type="Proteomes" id="UP000029228">
    <property type="component" value="Unassembled WGS sequence"/>
</dbReference>
<reference evidence="1 2" key="2">
    <citation type="submission" date="2014-09" db="EMBL/GenBank/DDBJ databases">
        <authorList>
            <consortium name="NBRP consortium"/>
            <person name="Sawabe T."/>
            <person name="Meirelles P."/>
            <person name="Nakanishi M."/>
            <person name="Sayaka M."/>
            <person name="Hattori M."/>
            <person name="Ohkuma M."/>
        </authorList>
    </citation>
    <scope>NUCLEOTIDE SEQUENCE [LARGE SCALE GENOMIC DNA]</scope>
    <source>
        <strain evidence="2">JCM19235</strain>
    </source>
</reference>
<reference evidence="1 2" key="1">
    <citation type="submission" date="2014-09" db="EMBL/GenBank/DDBJ databases">
        <title>Vibrio maritimus JCM 19235. (C45) whole genome shotgun sequence.</title>
        <authorList>
            <person name="Sawabe T."/>
            <person name="Meirelles P."/>
            <person name="Nakanishi M."/>
            <person name="Sayaka M."/>
            <person name="Hattori M."/>
            <person name="Ohkuma M."/>
        </authorList>
    </citation>
    <scope>NUCLEOTIDE SEQUENCE [LARGE SCALE GENOMIC DNA]</scope>
    <source>
        <strain evidence="2">JCM19235</strain>
    </source>
</reference>
<keyword evidence="2" id="KW-1185">Reference proteome</keyword>
<organism evidence="1 2">
    <name type="scientific">Vibrio maritimus</name>
    <dbReference type="NCBI Taxonomy" id="990268"/>
    <lineage>
        <taxon>Bacteria</taxon>
        <taxon>Pseudomonadati</taxon>
        <taxon>Pseudomonadota</taxon>
        <taxon>Gammaproteobacteria</taxon>
        <taxon>Vibrionales</taxon>
        <taxon>Vibrionaceae</taxon>
        <taxon>Vibrio</taxon>
    </lineage>
</organism>
<name>A0A090S6S7_9VIBR</name>
<sequence>MKKTIIIILNLILLGGAAWFGYQKYQDYFNNPWTAMAKFEPTLLKWRLVFRDR</sequence>
<evidence type="ECO:0000313" key="1">
    <source>
        <dbReference type="EMBL" id="GAL22224.1"/>
    </source>
</evidence>
<dbReference type="EMBL" id="BBMR01000012">
    <property type="protein sequence ID" value="GAL22224.1"/>
    <property type="molecule type" value="Genomic_DNA"/>
</dbReference>
<comment type="caution">
    <text evidence="1">The sequence shown here is derived from an EMBL/GenBank/DDBJ whole genome shotgun (WGS) entry which is preliminary data.</text>
</comment>
<dbReference type="AlphaFoldDB" id="A0A090S6S7"/>
<proteinExistence type="predicted"/>
<gene>
    <name evidence="1" type="ORF">JCM19235_2919</name>
</gene>
<protein>
    <submittedName>
        <fullName evidence="1">Membrane fusion component of tripartite multidrug resistance system</fullName>
    </submittedName>
</protein>